<dbReference type="Proteomes" id="UP000494106">
    <property type="component" value="Unassembled WGS sequence"/>
</dbReference>
<evidence type="ECO:0000256" key="1">
    <source>
        <dbReference type="SAM" id="MobiDB-lite"/>
    </source>
</evidence>
<evidence type="ECO:0000313" key="3">
    <source>
        <dbReference type="Proteomes" id="UP000494106"/>
    </source>
</evidence>
<dbReference type="EMBL" id="CADEBC010000532">
    <property type="protein sequence ID" value="CAB3247999.1"/>
    <property type="molecule type" value="Genomic_DNA"/>
</dbReference>
<reference evidence="2 3" key="1">
    <citation type="submission" date="2020-04" db="EMBL/GenBank/DDBJ databases">
        <authorList>
            <person name="Wallbank WR R."/>
            <person name="Pardo Diaz C."/>
            <person name="Kozak K."/>
            <person name="Martin S."/>
            <person name="Jiggins C."/>
            <person name="Moest M."/>
            <person name="Warren A I."/>
            <person name="Byers J.R.P. K."/>
            <person name="Montejo-Kovacevich G."/>
            <person name="Yen C E."/>
        </authorList>
    </citation>
    <scope>NUCLEOTIDE SEQUENCE [LARGE SCALE GENOMIC DNA]</scope>
</reference>
<protein>
    <submittedName>
        <fullName evidence="2">Uncharacterized protein</fullName>
    </submittedName>
</protein>
<name>A0A8S1AT27_ARCPL</name>
<gene>
    <name evidence="2" type="ORF">APLA_LOCUS11439</name>
</gene>
<dbReference type="AlphaFoldDB" id="A0A8S1AT27"/>
<sequence>MAVQRTLRILQLVTRASGATGGTCSGPTVPPPCPPCPPHRPPPCRSQEQRPPQGVRIVCCPPRPPKPLPCPPASCTLTCSDVSRQKNNCLQTDESLNKSCGIDYVAWRLACAKRTRQLDYEREVSASKKDCSKCYKPPPAPYTLGGERELARATDGNLYAIKRPIGPQAHCSSTEEPPSPRRVSLAESNRNCHIGSDNLDPCAHQPRVFLEIDRCSKETSHEDGSGTSNTCVDKPHGGGTGSGAGGIGDIGWCKSPPSFPGAPKRCRPLTIVERLRARPSRLATRDPHTDGTRRLHTSVIATSTAGGLQELLKSKERLKEGGQGRVVMGNCSPQQKRPKPPDGHLDLCVQPCTSRVRVHVYLDGGDSNICDKPKNRTSNQKPHAVCQTNNFTSQCKGSESWLSMKKIQKTLAGKPDSKVSSSPKEKPPPSTPACPRPSCPVCAPGSSNSKAHLPRGPHTRGIS</sequence>
<evidence type="ECO:0000313" key="2">
    <source>
        <dbReference type="EMBL" id="CAB3247999.1"/>
    </source>
</evidence>
<feature type="region of interest" description="Disordered" evidence="1">
    <location>
        <begin position="411"/>
        <end position="463"/>
    </location>
</feature>
<keyword evidence="3" id="KW-1185">Reference proteome</keyword>
<comment type="caution">
    <text evidence="2">The sequence shown here is derived from an EMBL/GenBank/DDBJ whole genome shotgun (WGS) entry which is preliminary data.</text>
</comment>
<feature type="region of interest" description="Disordered" evidence="1">
    <location>
        <begin position="364"/>
        <end position="383"/>
    </location>
</feature>
<feature type="region of interest" description="Disordered" evidence="1">
    <location>
        <begin position="218"/>
        <end position="243"/>
    </location>
</feature>
<feature type="compositionally biased region" description="Pro residues" evidence="1">
    <location>
        <begin position="428"/>
        <end position="438"/>
    </location>
</feature>
<organism evidence="2 3">
    <name type="scientific">Arctia plantaginis</name>
    <name type="common">Wood tiger moth</name>
    <name type="synonym">Phalaena plantaginis</name>
    <dbReference type="NCBI Taxonomy" id="874455"/>
    <lineage>
        <taxon>Eukaryota</taxon>
        <taxon>Metazoa</taxon>
        <taxon>Ecdysozoa</taxon>
        <taxon>Arthropoda</taxon>
        <taxon>Hexapoda</taxon>
        <taxon>Insecta</taxon>
        <taxon>Pterygota</taxon>
        <taxon>Neoptera</taxon>
        <taxon>Endopterygota</taxon>
        <taxon>Lepidoptera</taxon>
        <taxon>Glossata</taxon>
        <taxon>Ditrysia</taxon>
        <taxon>Noctuoidea</taxon>
        <taxon>Erebidae</taxon>
        <taxon>Arctiinae</taxon>
        <taxon>Arctia</taxon>
    </lineage>
</organism>
<feature type="compositionally biased region" description="Basic residues" evidence="1">
    <location>
        <begin position="452"/>
        <end position="463"/>
    </location>
</feature>
<accession>A0A8S1AT27</accession>
<proteinExistence type="predicted"/>
<dbReference type="OrthoDB" id="7470635at2759"/>